<comment type="caution">
    <text evidence="7">The sequence shown here is derived from an EMBL/GenBank/DDBJ whole genome shotgun (WGS) entry which is preliminary data.</text>
</comment>
<keyword evidence="3" id="KW-0998">Cell outer membrane</keyword>
<dbReference type="PROSITE" id="PS51123">
    <property type="entry name" value="OMPA_2"/>
    <property type="match status" value="1"/>
</dbReference>
<protein>
    <recommendedName>
        <fullName evidence="6">OmpA-like domain-containing protein</fullName>
    </recommendedName>
</protein>
<dbReference type="PANTHER" id="PTHR30329:SF21">
    <property type="entry name" value="LIPOPROTEIN YIAD-RELATED"/>
    <property type="match status" value="1"/>
</dbReference>
<name>A0A2R5F8D0_9PROT</name>
<dbReference type="GO" id="GO:0009279">
    <property type="term" value="C:cell outer membrane"/>
    <property type="evidence" value="ECO:0007669"/>
    <property type="project" value="UniProtKB-SubCell"/>
</dbReference>
<dbReference type="Proteomes" id="UP000245081">
    <property type="component" value="Unassembled WGS sequence"/>
</dbReference>
<gene>
    <name evidence="7" type="ORF">NMK_1628</name>
</gene>
<dbReference type="Pfam" id="PF00691">
    <property type="entry name" value="OmpA"/>
    <property type="match status" value="1"/>
</dbReference>
<dbReference type="InterPro" id="IPR006665">
    <property type="entry name" value="OmpA-like"/>
</dbReference>
<feature type="domain" description="OmpA-like" evidence="6">
    <location>
        <begin position="90"/>
        <end position="207"/>
    </location>
</feature>
<reference evidence="7 8" key="1">
    <citation type="journal article" date="2018" name="Environ. Microbiol.">
        <title>Isolation and genomic characterization of Novimethylophilus kurashikiensis gen. nov. sp. nov., a new lanthanide-dependent methylotrophic species of Methylophilaceae.</title>
        <authorList>
            <person name="Lv H."/>
            <person name="Sahin N."/>
            <person name="Tani A."/>
        </authorList>
    </citation>
    <scope>NUCLEOTIDE SEQUENCE [LARGE SCALE GENOMIC DNA]</scope>
    <source>
        <strain evidence="7 8">La2-4</strain>
    </source>
</reference>
<evidence type="ECO:0000256" key="4">
    <source>
        <dbReference type="PROSITE-ProRule" id="PRU00473"/>
    </source>
</evidence>
<dbReference type="Gene3D" id="3.30.1330.60">
    <property type="entry name" value="OmpA-like domain"/>
    <property type="match status" value="1"/>
</dbReference>
<dbReference type="PRINTS" id="PR01021">
    <property type="entry name" value="OMPADOMAIN"/>
</dbReference>
<dbReference type="InterPro" id="IPR050330">
    <property type="entry name" value="Bact_OuterMem_StrucFunc"/>
</dbReference>
<proteinExistence type="predicted"/>
<feature type="chain" id="PRO_5015332240" description="OmpA-like domain-containing protein" evidence="5">
    <location>
        <begin position="21"/>
        <end position="207"/>
    </location>
</feature>
<evidence type="ECO:0000256" key="2">
    <source>
        <dbReference type="ARBA" id="ARBA00023136"/>
    </source>
</evidence>
<feature type="signal peptide" evidence="5">
    <location>
        <begin position="1"/>
        <end position="20"/>
    </location>
</feature>
<evidence type="ECO:0000313" key="7">
    <source>
        <dbReference type="EMBL" id="GBG14069.1"/>
    </source>
</evidence>
<evidence type="ECO:0000256" key="1">
    <source>
        <dbReference type="ARBA" id="ARBA00004442"/>
    </source>
</evidence>
<dbReference type="AlphaFoldDB" id="A0A2R5F8D0"/>
<dbReference type="PROSITE" id="PS51257">
    <property type="entry name" value="PROKAR_LIPOPROTEIN"/>
    <property type="match status" value="1"/>
</dbReference>
<dbReference type="CDD" id="cd07185">
    <property type="entry name" value="OmpA_C-like"/>
    <property type="match status" value="1"/>
</dbReference>
<evidence type="ECO:0000256" key="3">
    <source>
        <dbReference type="ARBA" id="ARBA00023237"/>
    </source>
</evidence>
<accession>A0A2R5F8D0</accession>
<organism evidence="7 8">
    <name type="scientific">Novimethylophilus kurashikiensis</name>
    <dbReference type="NCBI Taxonomy" id="1825523"/>
    <lineage>
        <taxon>Bacteria</taxon>
        <taxon>Pseudomonadati</taxon>
        <taxon>Pseudomonadota</taxon>
        <taxon>Betaproteobacteria</taxon>
        <taxon>Nitrosomonadales</taxon>
        <taxon>Methylophilaceae</taxon>
        <taxon>Novimethylophilus</taxon>
    </lineage>
</organism>
<keyword evidence="8" id="KW-1185">Reference proteome</keyword>
<dbReference type="OrthoDB" id="9782229at2"/>
<evidence type="ECO:0000259" key="6">
    <source>
        <dbReference type="PROSITE" id="PS51123"/>
    </source>
</evidence>
<keyword evidence="2 4" id="KW-0472">Membrane</keyword>
<dbReference type="RefSeq" id="WP_109015274.1">
    <property type="nucleotide sequence ID" value="NZ_BDOQ01000006.1"/>
</dbReference>
<keyword evidence="5" id="KW-0732">Signal</keyword>
<dbReference type="EMBL" id="BDOQ01000006">
    <property type="protein sequence ID" value="GBG14069.1"/>
    <property type="molecule type" value="Genomic_DNA"/>
</dbReference>
<evidence type="ECO:0000256" key="5">
    <source>
        <dbReference type="SAM" id="SignalP"/>
    </source>
</evidence>
<comment type="subcellular location">
    <subcellularLocation>
        <location evidence="1">Cell outer membrane</location>
    </subcellularLocation>
</comment>
<dbReference type="PANTHER" id="PTHR30329">
    <property type="entry name" value="STATOR ELEMENT OF FLAGELLAR MOTOR COMPLEX"/>
    <property type="match status" value="1"/>
</dbReference>
<dbReference type="InterPro" id="IPR036737">
    <property type="entry name" value="OmpA-like_sf"/>
</dbReference>
<dbReference type="SUPFAM" id="SSF103088">
    <property type="entry name" value="OmpA-like"/>
    <property type="match status" value="1"/>
</dbReference>
<sequence>MRYKIVTSMLLMLMAGCAQQPELAQPEPRKPDSYVVLMQNNDGSTGQIIVSDNFANSTTVDHAGLAVELNDPAAGSHELDKDKLANDFKEATSIRPPLPVSFLLYFKTGGTALTPESEALVPQVLREVENRQAPDVSIIGHTDTVGKAEVNEALALKRAQAIADMIEQAGIKTKDITVTSHGERNLLIKTADEVAEERNRRVEITVR</sequence>
<dbReference type="InterPro" id="IPR006664">
    <property type="entry name" value="OMP_bac"/>
</dbReference>
<evidence type="ECO:0000313" key="8">
    <source>
        <dbReference type="Proteomes" id="UP000245081"/>
    </source>
</evidence>